<reference evidence="2" key="1">
    <citation type="submission" date="2020-11" db="EMBL/GenBank/DDBJ databases">
        <authorList>
            <consortium name="DOE Joint Genome Institute"/>
            <person name="Ahrendt S."/>
            <person name="Riley R."/>
            <person name="Andreopoulos W."/>
            <person name="Labutti K."/>
            <person name="Pangilinan J."/>
            <person name="Ruiz-Duenas F.J."/>
            <person name="Barrasa J.M."/>
            <person name="Sanchez-Garcia M."/>
            <person name="Camarero S."/>
            <person name="Miyauchi S."/>
            <person name="Serrano A."/>
            <person name="Linde D."/>
            <person name="Babiker R."/>
            <person name="Drula E."/>
            <person name="Ayuso-Fernandez I."/>
            <person name="Pacheco R."/>
            <person name="Padilla G."/>
            <person name="Ferreira P."/>
            <person name="Barriuso J."/>
            <person name="Kellner H."/>
            <person name="Castanera R."/>
            <person name="Alfaro M."/>
            <person name="Ramirez L."/>
            <person name="Pisabarro A.G."/>
            <person name="Kuo A."/>
            <person name="Tritt A."/>
            <person name="Lipzen A."/>
            <person name="He G."/>
            <person name="Yan M."/>
            <person name="Ng V."/>
            <person name="Cullen D."/>
            <person name="Martin F."/>
            <person name="Rosso M.-N."/>
            <person name="Henrissat B."/>
            <person name="Hibbett D."/>
            <person name="Martinez A.T."/>
            <person name="Grigoriev I.V."/>
        </authorList>
    </citation>
    <scope>NUCLEOTIDE SEQUENCE</scope>
    <source>
        <strain evidence="2">CIRM-BRFM 674</strain>
    </source>
</reference>
<accession>A0A9P6CT19</accession>
<evidence type="ECO:0000313" key="2">
    <source>
        <dbReference type="EMBL" id="KAF9477967.1"/>
    </source>
</evidence>
<evidence type="ECO:0000256" key="1">
    <source>
        <dbReference type="SAM" id="MobiDB-lite"/>
    </source>
</evidence>
<feature type="compositionally biased region" description="Acidic residues" evidence="1">
    <location>
        <begin position="526"/>
        <end position="536"/>
    </location>
</feature>
<comment type="caution">
    <text evidence="2">The sequence shown here is derived from an EMBL/GenBank/DDBJ whole genome shotgun (WGS) entry which is preliminary data.</text>
</comment>
<feature type="region of interest" description="Disordered" evidence="1">
    <location>
        <begin position="525"/>
        <end position="544"/>
    </location>
</feature>
<dbReference type="AlphaFoldDB" id="A0A9P6CT19"/>
<dbReference type="EMBL" id="MU155246">
    <property type="protein sequence ID" value="KAF9477967.1"/>
    <property type="molecule type" value="Genomic_DNA"/>
</dbReference>
<sequence length="544" mass="60722">MDSVSIFMDVDPPIPSGVSKLDARLLACILLLASANDEFCRNDAPTIRSKTARFTSQVNRRWREVALRQQELWLGPVLALSWCSASHWLDLVLKRSYPLPVDTIVPPEASSDSVTLTFKHLPRIRTLKLTARAHIEWLATESSHHYKPLILESLTISVPGVAPHTGRRSLRVCDPNPVFSGYAPMLHQLEVHNFPLNLAPKLFHGLRVLVFDIMHRSSVVQLLDNLRNMDQLEELHISQPSEIDTPPSSFPMHPPTDDPLFLQGLQALFISAPVSVCANVFRNITIRASCSITLRCRNVCNGRDLRDILSRLKCTISNWRCAELTGRQSLDIGGTYARFTLQGPAGGGQLCPSIDFEVSSPSLEKILDVFIQIAPGFQRCQTPPETLALYSAIDTPSEPRLMQVLHGWLSGLEYMQAVELHGHAAFGLYFPLLGSSETRSKYLSIRTSNVDDILLPDLGDLIMVSVNFTTQKRLFWRRLLKTLRFRDKLGQPILLMDFVNCVGDFDQNITGRTGVVVKVNGVDLNSDSEDDGEDSDYTAQGDSD</sequence>
<evidence type="ECO:0000313" key="3">
    <source>
        <dbReference type="Proteomes" id="UP000807469"/>
    </source>
</evidence>
<proteinExistence type="predicted"/>
<evidence type="ECO:0008006" key="4">
    <source>
        <dbReference type="Google" id="ProtNLM"/>
    </source>
</evidence>
<dbReference type="OrthoDB" id="3050922at2759"/>
<keyword evidence="3" id="KW-1185">Reference proteome</keyword>
<organism evidence="2 3">
    <name type="scientific">Pholiota conissans</name>
    <dbReference type="NCBI Taxonomy" id="109636"/>
    <lineage>
        <taxon>Eukaryota</taxon>
        <taxon>Fungi</taxon>
        <taxon>Dikarya</taxon>
        <taxon>Basidiomycota</taxon>
        <taxon>Agaricomycotina</taxon>
        <taxon>Agaricomycetes</taxon>
        <taxon>Agaricomycetidae</taxon>
        <taxon>Agaricales</taxon>
        <taxon>Agaricineae</taxon>
        <taxon>Strophariaceae</taxon>
        <taxon>Pholiota</taxon>
    </lineage>
</organism>
<protein>
    <recommendedName>
        <fullName evidence="4">F-box domain-containing protein</fullName>
    </recommendedName>
</protein>
<dbReference type="Proteomes" id="UP000807469">
    <property type="component" value="Unassembled WGS sequence"/>
</dbReference>
<gene>
    <name evidence="2" type="ORF">BDN70DRAFT_880581</name>
</gene>
<name>A0A9P6CT19_9AGAR</name>